<name>X1F7A3_9ZZZZ</name>
<gene>
    <name evidence="1" type="ORF">S03H2_20896</name>
</gene>
<accession>X1F7A3</accession>
<dbReference type="InterPro" id="IPR029058">
    <property type="entry name" value="AB_hydrolase_fold"/>
</dbReference>
<dbReference type="EMBL" id="BARU01011071">
    <property type="protein sequence ID" value="GAH40817.1"/>
    <property type="molecule type" value="Genomic_DNA"/>
</dbReference>
<dbReference type="AlphaFoldDB" id="X1F7A3"/>
<sequence length="81" mass="9186">LTSEKFLNKEKVKSIFIPTCIIHGELDQIIPIQEGLELYENSGAVDKDILVIPGADHNDLMIRGHGQYFDKIEEFIKKNSS</sequence>
<evidence type="ECO:0000313" key="1">
    <source>
        <dbReference type="EMBL" id="GAH40817.1"/>
    </source>
</evidence>
<organism evidence="1">
    <name type="scientific">marine sediment metagenome</name>
    <dbReference type="NCBI Taxonomy" id="412755"/>
    <lineage>
        <taxon>unclassified sequences</taxon>
        <taxon>metagenomes</taxon>
        <taxon>ecological metagenomes</taxon>
    </lineage>
</organism>
<dbReference type="Gene3D" id="3.40.50.1820">
    <property type="entry name" value="alpha/beta hydrolase"/>
    <property type="match status" value="1"/>
</dbReference>
<proteinExistence type="predicted"/>
<evidence type="ECO:0008006" key="2">
    <source>
        <dbReference type="Google" id="ProtNLM"/>
    </source>
</evidence>
<comment type="caution">
    <text evidence="1">The sequence shown here is derived from an EMBL/GenBank/DDBJ whole genome shotgun (WGS) entry which is preliminary data.</text>
</comment>
<reference evidence="1" key="1">
    <citation type="journal article" date="2014" name="Front. Microbiol.">
        <title>High frequency of phylogenetically diverse reductive dehalogenase-homologous genes in deep subseafloor sedimentary metagenomes.</title>
        <authorList>
            <person name="Kawai M."/>
            <person name="Futagami T."/>
            <person name="Toyoda A."/>
            <person name="Takaki Y."/>
            <person name="Nishi S."/>
            <person name="Hori S."/>
            <person name="Arai W."/>
            <person name="Tsubouchi T."/>
            <person name="Morono Y."/>
            <person name="Uchiyama I."/>
            <person name="Ito T."/>
            <person name="Fujiyama A."/>
            <person name="Inagaki F."/>
            <person name="Takami H."/>
        </authorList>
    </citation>
    <scope>NUCLEOTIDE SEQUENCE</scope>
    <source>
        <strain evidence="1">Expedition CK06-06</strain>
    </source>
</reference>
<protein>
    <recommendedName>
        <fullName evidence="2">Serine aminopeptidase S33 domain-containing protein</fullName>
    </recommendedName>
</protein>
<dbReference type="SUPFAM" id="SSF53474">
    <property type="entry name" value="alpha/beta-Hydrolases"/>
    <property type="match status" value="1"/>
</dbReference>
<feature type="non-terminal residue" evidence="1">
    <location>
        <position position="1"/>
    </location>
</feature>